<evidence type="ECO:0000313" key="3">
    <source>
        <dbReference type="EMBL" id="CBY16197.1"/>
    </source>
</evidence>
<protein>
    <recommendedName>
        <fullName evidence="2">Tectonic-1-3 N-terminal domain-containing protein</fullName>
    </recommendedName>
</protein>
<feature type="domain" description="Tectonic-1-3 N-terminal" evidence="2">
    <location>
        <begin position="14"/>
        <end position="103"/>
    </location>
</feature>
<accession>E4Y2X0</accession>
<sequence length="415" mass="44654">MKLFGLLALSISAQDISSVTSICTCDLTDKCDFNCCCDTTCTAADKDLFSDCIKVPGISVDTQFCTFSQLTQSQYEFSTVEKDSSNPLCIKIDNTNFRENFQASDPITTSEALSSAISNLDPISWPTPSLPDSSSFVFGSALTDASGLVIKIPGSRFSKKCSSVGISFLSERKSSCIHNTQTACGNGNWLDSSNFLTITPSGVTPSISCLDSAGNTMTCQPSSYASSTCSYAVVASEINFSFANVVTSQKISLSFLPAGTKFFSGNPGYIVGRPIRKIKVESGANVAGDYSFRVMDRTKCDNINDAFYDRSHIVDFGIDYRTSCTYQVATDTSCSASQAIIKNALRQEETKLFAAFGNVLADDADQALWLAPICSNAGCEPSAQCDVAQNTFVSGLHYRVFYQNTGFIQAPQKKV</sequence>
<reference evidence="3" key="1">
    <citation type="journal article" date="2010" name="Science">
        <title>Plasticity of animal genome architecture unmasked by rapid evolution of a pelagic tunicate.</title>
        <authorList>
            <person name="Denoeud F."/>
            <person name="Henriet S."/>
            <person name="Mungpakdee S."/>
            <person name="Aury J.M."/>
            <person name="Da Silva C."/>
            <person name="Brinkmann H."/>
            <person name="Mikhaleva J."/>
            <person name="Olsen L.C."/>
            <person name="Jubin C."/>
            <person name="Canestro C."/>
            <person name="Bouquet J.M."/>
            <person name="Danks G."/>
            <person name="Poulain J."/>
            <person name="Campsteijn C."/>
            <person name="Adamski M."/>
            <person name="Cross I."/>
            <person name="Yadetie F."/>
            <person name="Muffato M."/>
            <person name="Louis A."/>
            <person name="Butcher S."/>
            <person name="Tsagkogeorga G."/>
            <person name="Konrad A."/>
            <person name="Singh S."/>
            <person name="Jensen M.F."/>
            <person name="Cong E.H."/>
            <person name="Eikeseth-Otteraa H."/>
            <person name="Noel B."/>
            <person name="Anthouard V."/>
            <person name="Porcel B.M."/>
            <person name="Kachouri-Lafond R."/>
            <person name="Nishino A."/>
            <person name="Ugolini M."/>
            <person name="Chourrout P."/>
            <person name="Nishida H."/>
            <person name="Aasland R."/>
            <person name="Huzurbazar S."/>
            <person name="Westhof E."/>
            <person name="Delsuc F."/>
            <person name="Lehrach H."/>
            <person name="Reinhardt R."/>
            <person name="Weissenbach J."/>
            <person name="Roy S.W."/>
            <person name="Artiguenave F."/>
            <person name="Postlethwait J.H."/>
            <person name="Manak J.R."/>
            <person name="Thompson E.M."/>
            <person name="Jaillon O."/>
            <person name="Du Pasquier L."/>
            <person name="Boudinot P."/>
            <person name="Liberles D.A."/>
            <person name="Volff J.N."/>
            <person name="Philippe H."/>
            <person name="Lenhard B."/>
            <person name="Roest Crollius H."/>
            <person name="Wincker P."/>
            <person name="Chourrout D."/>
        </authorList>
    </citation>
    <scope>NUCLEOTIDE SEQUENCE [LARGE SCALE GENOMIC DNA]</scope>
</reference>
<feature type="signal peptide" evidence="1">
    <location>
        <begin position="1"/>
        <end position="18"/>
    </location>
</feature>
<dbReference type="FunCoup" id="E4Y2X0">
    <property type="interactions" value="16"/>
</dbReference>
<dbReference type="InParanoid" id="E4Y2X0"/>
<evidence type="ECO:0000256" key="1">
    <source>
        <dbReference type="SAM" id="SignalP"/>
    </source>
</evidence>
<keyword evidence="1" id="KW-0732">Signal</keyword>
<feature type="chain" id="PRO_5005673944" description="Tectonic-1-3 N-terminal domain-containing protein" evidence="1">
    <location>
        <begin position="19"/>
        <end position="415"/>
    </location>
</feature>
<organism evidence="3">
    <name type="scientific">Oikopleura dioica</name>
    <name type="common">Tunicate</name>
    <dbReference type="NCBI Taxonomy" id="34765"/>
    <lineage>
        <taxon>Eukaryota</taxon>
        <taxon>Metazoa</taxon>
        <taxon>Chordata</taxon>
        <taxon>Tunicata</taxon>
        <taxon>Appendicularia</taxon>
        <taxon>Copelata</taxon>
        <taxon>Oikopleuridae</taxon>
        <taxon>Oikopleura</taxon>
    </lineage>
</organism>
<evidence type="ECO:0000259" key="2">
    <source>
        <dbReference type="Pfam" id="PF25752"/>
    </source>
</evidence>
<dbReference type="Proteomes" id="UP000001307">
    <property type="component" value="Unassembled WGS sequence"/>
</dbReference>
<evidence type="ECO:0000313" key="4">
    <source>
        <dbReference type="Proteomes" id="UP000001307"/>
    </source>
</evidence>
<dbReference type="AlphaFoldDB" id="E4Y2X0"/>
<dbReference type="InterPro" id="IPR040354">
    <property type="entry name" value="TCTN1-3"/>
</dbReference>
<dbReference type="Pfam" id="PF25752">
    <property type="entry name" value="DUF1619_N"/>
    <property type="match status" value="1"/>
</dbReference>
<dbReference type="PANTHER" id="PTHR14611:SF2">
    <property type="entry name" value="TECTONIC"/>
    <property type="match status" value="1"/>
</dbReference>
<dbReference type="PANTHER" id="PTHR14611">
    <property type="entry name" value="TECTONIC FAMILY MEMBER"/>
    <property type="match status" value="1"/>
</dbReference>
<dbReference type="OrthoDB" id="5979418at2759"/>
<name>E4Y2X0_OIKDI</name>
<keyword evidence="4" id="KW-1185">Reference proteome</keyword>
<proteinExistence type="predicted"/>
<dbReference type="InterPro" id="IPR057724">
    <property type="entry name" value="TCTN1-3_N"/>
</dbReference>
<dbReference type="EMBL" id="FN653962">
    <property type="protein sequence ID" value="CBY16197.1"/>
    <property type="molecule type" value="Genomic_DNA"/>
</dbReference>
<gene>
    <name evidence="3" type="ORF">GSOID_T00016535001</name>
</gene>